<sequence>MCSALSGVLSGCLFLPQSTTRYDPACGILENHMTLQAYQVAAFGGCRNEGCAELLVLAGAVSAASFVVSGSVVVVGEVVYWLEAKGRCMVR</sequence>
<name>A0A848G7F9_9RHOO</name>
<evidence type="ECO:0000313" key="3">
    <source>
        <dbReference type="Proteomes" id="UP000580043"/>
    </source>
</evidence>
<comment type="caution">
    <text evidence="2">The sequence shown here is derived from an EMBL/GenBank/DDBJ whole genome shotgun (WGS) entry which is preliminary data.</text>
</comment>
<keyword evidence="1" id="KW-0472">Membrane</keyword>
<dbReference type="Proteomes" id="UP000580043">
    <property type="component" value="Unassembled WGS sequence"/>
</dbReference>
<proteinExistence type="predicted"/>
<dbReference type="AlphaFoldDB" id="A0A848G7F9"/>
<organism evidence="2 3">
    <name type="scientific">Zoogloea dura</name>
    <dbReference type="NCBI Taxonomy" id="2728840"/>
    <lineage>
        <taxon>Bacteria</taxon>
        <taxon>Pseudomonadati</taxon>
        <taxon>Pseudomonadota</taxon>
        <taxon>Betaproteobacteria</taxon>
        <taxon>Rhodocyclales</taxon>
        <taxon>Zoogloeaceae</taxon>
        <taxon>Zoogloea</taxon>
    </lineage>
</organism>
<keyword evidence="3" id="KW-1185">Reference proteome</keyword>
<keyword evidence="1" id="KW-0812">Transmembrane</keyword>
<evidence type="ECO:0000313" key="2">
    <source>
        <dbReference type="EMBL" id="NML27319.1"/>
    </source>
</evidence>
<protein>
    <submittedName>
        <fullName evidence="2">Uncharacterized protein</fullName>
    </submittedName>
</protein>
<feature type="transmembrane region" description="Helical" evidence="1">
    <location>
        <begin position="54"/>
        <end position="82"/>
    </location>
</feature>
<accession>A0A848G7F9</accession>
<keyword evidence="1" id="KW-1133">Transmembrane helix</keyword>
<reference evidence="2 3" key="1">
    <citation type="submission" date="2020-04" db="EMBL/GenBank/DDBJ databases">
        <title>Zoogloea sp. G-4-1-14 isolated from soil.</title>
        <authorList>
            <person name="Dahal R.H."/>
        </authorList>
    </citation>
    <scope>NUCLEOTIDE SEQUENCE [LARGE SCALE GENOMIC DNA]</scope>
    <source>
        <strain evidence="2 3">G-4-1-14</strain>
    </source>
</reference>
<evidence type="ECO:0000256" key="1">
    <source>
        <dbReference type="SAM" id="Phobius"/>
    </source>
</evidence>
<gene>
    <name evidence="2" type="ORF">HHL15_16315</name>
</gene>
<dbReference type="EMBL" id="JABBGA010000014">
    <property type="protein sequence ID" value="NML27319.1"/>
    <property type="molecule type" value="Genomic_DNA"/>
</dbReference>